<dbReference type="Pfam" id="PF13417">
    <property type="entry name" value="GST_N_3"/>
    <property type="match status" value="1"/>
</dbReference>
<dbReference type="Proteomes" id="UP000053758">
    <property type="component" value="Unassembled WGS sequence"/>
</dbReference>
<organism evidence="1 2">
    <name type="scientific">Pseudozyma antarctica</name>
    <name type="common">Yeast</name>
    <name type="synonym">Candida antarctica</name>
    <dbReference type="NCBI Taxonomy" id="84753"/>
    <lineage>
        <taxon>Eukaryota</taxon>
        <taxon>Fungi</taxon>
        <taxon>Dikarya</taxon>
        <taxon>Basidiomycota</taxon>
        <taxon>Ustilaginomycotina</taxon>
        <taxon>Ustilaginomycetes</taxon>
        <taxon>Ustilaginales</taxon>
        <taxon>Ustilaginaceae</taxon>
        <taxon>Moesziomyces</taxon>
    </lineage>
</organism>
<dbReference type="AlphaFoldDB" id="A0A081CIX9"/>
<dbReference type="Gene3D" id="3.40.30.10">
    <property type="entry name" value="Glutaredoxin"/>
    <property type="match status" value="1"/>
</dbReference>
<dbReference type="SFLD" id="SFLDS00019">
    <property type="entry name" value="Glutathione_Transferase_(cytos"/>
    <property type="match status" value="1"/>
</dbReference>
<dbReference type="InterPro" id="IPR036282">
    <property type="entry name" value="Glutathione-S-Trfase_C_sf"/>
</dbReference>
<dbReference type="InterPro" id="IPR040079">
    <property type="entry name" value="Glutathione_S-Trfase"/>
</dbReference>
<keyword evidence="1" id="KW-0808">Transferase</keyword>
<dbReference type="Gene3D" id="1.20.1050.10">
    <property type="match status" value="1"/>
</dbReference>
<accession>A0A081CIX9</accession>
<dbReference type="HOGENOM" id="CLU_066075_0_0_1"/>
<dbReference type="PANTHER" id="PTHR43968:SF6">
    <property type="entry name" value="GLUTATHIONE S-TRANSFERASE OMEGA"/>
    <property type="match status" value="1"/>
</dbReference>
<dbReference type="InterPro" id="IPR036249">
    <property type="entry name" value="Thioredoxin-like_sf"/>
</dbReference>
<dbReference type="SUPFAM" id="SSF47616">
    <property type="entry name" value="GST C-terminal domain-like"/>
    <property type="match status" value="1"/>
</dbReference>
<dbReference type="GeneID" id="26305753"/>
<dbReference type="PANTHER" id="PTHR43968">
    <property type="match status" value="1"/>
</dbReference>
<name>A0A081CIX9_PSEA2</name>
<dbReference type="GO" id="GO:0016740">
    <property type="term" value="F:transferase activity"/>
    <property type="evidence" value="ECO:0007669"/>
    <property type="project" value="UniProtKB-KW"/>
</dbReference>
<dbReference type="SUPFAM" id="SSF52833">
    <property type="entry name" value="Thioredoxin-like"/>
    <property type="match status" value="1"/>
</dbReference>
<keyword evidence="2" id="KW-1185">Reference proteome</keyword>
<dbReference type="OrthoDB" id="202840at2759"/>
<gene>
    <name evidence="1" type="ORF">PAN0_014d4848</name>
</gene>
<sequence>MTAGSDSKLLLYTAKVCPYAARAELALELAGLDYDVFEVDLMNKPSWYADKINAASKVPVLVSTRDNVEFKLPESLVIVEYIHDLSGRIFASDDAQHRAVSRYVVQRYEQLVQPHYYAAAINSKPESVGAMLEGLKQFSALLGSFDPATRSGAFIQGETRFAYADLGVAPFVARILSVSREGLLPKTDAPAVHEAFASDPALARLNEWWSAVQSEAAWNKVWDEPKYLAPFKQRLASLNK</sequence>
<dbReference type="GO" id="GO:0005737">
    <property type="term" value="C:cytoplasm"/>
    <property type="evidence" value="ECO:0007669"/>
    <property type="project" value="TreeGrafter"/>
</dbReference>
<evidence type="ECO:0000313" key="2">
    <source>
        <dbReference type="Proteomes" id="UP000053758"/>
    </source>
</evidence>
<dbReference type="RefSeq" id="XP_014655040.1">
    <property type="nucleotide sequence ID" value="XM_014799554.1"/>
</dbReference>
<reference evidence="2" key="1">
    <citation type="journal article" date="2014" name="Genome Announc.">
        <title>Draft Genome Sequence of the Yeast Pseudozyma antarctica Type Strain JCM10317, a Producer of the Glycolipid Biosurfactants, Mannosylerythritol Lipids.</title>
        <authorList>
            <person name="Saika A."/>
            <person name="Koike H."/>
            <person name="Hori T."/>
            <person name="Fukuoka T."/>
            <person name="Sato S."/>
            <person name="Habe H."/>
            <person name="Kitamoto D."/>
            <person name="Morita T."/>
        </authorList>
    </citation>
    <scope>NUCLEOTIDE SEQUENCE [LARGE SCALE GENOMIC DNA]</scope>
    <source>
        <strain evidence="2">JCM 10317</strain>
    </source>
</reference>
<protein>
    <submittedName>
        <fullName evidence="1">Glutathione S-transferase</fullName>
    </submittedName>
</protein>
<dbReference type="InterPro" id="IPR004045">
    <property type="entry name" value="Glutathione_S-Trfase_N"/>
</dbReference>
<dbReference type="EMBL" id="DF830081">
    <property type="protein sequence ID" value="GAK66625.1"/>
    <property type="molecule type" value="Genomic_DNA"/>
</dbReference>
<dbReference type="SFLD" id="SFLDG00358">
    <property type="entry name" value="Main_(cytGST)"/>
    <property type="match status" value="1"/>
</dbReference>
<dbReference type="CDD" id="cd00570">
    <property type="entry name" value="GST_N_family"/>
    <property type="match status" value="1"/>
</dbReference>
<dbReference type="InterPro" id="IPR050983">
    <property type="entry name" value="GST_Omega/HSP26"/>
</dbReference>
<proteinExistence type="predicted"/>
<evidence type="ECO:0000313" key="1">
    <source>
        <dbReference type="EMBL" id="GAK66625.1"/>
    </source>
</evidence>
<dbReference type="PROSITE" id="PS50404">
    <property type="entry name" value="GST_NTER"/>
    <property type="match status" value="1"/>
</dbReference>